<dbReference type="PANTHER" id="PTHR14614">
    <property type="entry name" value="HEPATOCELLULAR CARCINOMA-ASSOCIATED ANTIGEN"/>
    <property type="match status" value="1"/>
</dbReference>
<protein>
    <recommendedName>
        <fullName evidence="4">S-adenosylmethionine-dependent methyltransferase</fullName>
    </recommendedName>
</protein>
<comment type="caution">
    <text evidence="2">The sequence shown here is derived from an EMBL/GenBank/DDBJ whole genome shotgun (WGS) entry which is preliminary data.</text>
</comment>
<proteinExistence type="predicted"/>
<organism evidence="2 3">
    <name type="scientific">Neoarthrinium moseri</name>
    <dbReference type="NCBI Taxonomy" id="1658444"/>
    <lineage>
        <taxon>Eukaryota</taxon>
        <taxon>Fungi</taxon>
        <taxon>Dikarya</taxon>
        <taxon>Ascomycota</taxon>
        <taxon>Pezizomycotina</taxon>
        <taxon>Sordariomycetes</taxon>
        <taxon>Xylariomycetidae</taxon>
        <taxon>Amphisphaeriales</taxon>
        <taxon>Apiosporaceae</taxon>
        <taxon>Neoarthrinium</taxon>
    </lineage>
</organism>
<feature type="region of interest" description="Disordered" evidence="1">
    <location>
        <begin position="54"/>
        <end position="79"/>
    </location>
</feature>
<dbReference type="CDD" id="cd02440">
    <property type="entry name" value="AdoMet_MTases"/>
    <property type="match status" value="1"/>
</dbReference>
<evidence type="ECO:0000256" key="1">
    <source>
        <dbReference type="SAM" id="MobiDB-lite"/>
    </source>
</evidence>
<dbReference type="InterPro" id="IPR019410">
    <property type="entry name" value="Methyltransf_16"/>
</dbReference>
<dbReference type="EMBL" id="JAFIMR010000013">
    <property type="protein sequence ID" value="KAI1870942.1"/>
    <property type="molecule type" value="Genomic_DNA"/>
</dbReference>
<sequence length="401" mass="43011">MNSICGRPQAPTAFLPALRSLDDLTEEVVSSALRSLYALYCPLSSALRFGAVHEKSKTPRSEAPTPLVDSGYVSGDEEDEDGEETLAALRADAFERSHATRWLTGFIARAEGLALWSSEDACESAIEQASYVLASFSTAVEEELDEEDAGIIRQFSFKLGPPSGDEPPAVVEVHLLDKPISTGADHTDVGLQSWGASIVFSDLLCGSPERFGLRSLGSAPHILELGAGTGLVGLTLAKLLPSLGFPGARVVATDYHPAVLDNLRGNIASNFAAETSTPMEACLLDWSAPSFEAPLDKKADLIVATDVIYAPEHATWLRDCVAKYLGPNGVFWLMATVRQNGKFEGISDTVEAAFANVDELPRDDGGRVLKIIGNESLEKRRGIGRGDESGYRLFRVGWVAL</sequence>
<dbReference type="AlphaFoldDB" id="A0A9P9WN08"/>
<evidence type="ECO:0000313" key="2">
    <source>
        <dbReference type="EMBL" id="KAI1870942.1"/>
    </source>
</evidence>
<dbReference type="Proteomes" id="UP000829685">
    <property type="component" value="Unassembled WGS sequence"/>
</dbReference>
<gene>
    <name evidence="2" type="ORF">JX265_005982</name>
</gene>
<dbReference type="PANTHER" id="PTHR14614:SF147">
    <property type="entry name" value="S-ADENOSYLMETHIONINE-DEPENDENT METHYLTRANSFERASE OF THE SEVEN BETA-STRAND FAMILY"/>
    <property type="match status" value="1"/>
</dbReference>
<dbReference type="Gene3D" id="3.40.50.150">
    <property type="entry name" value="Vaccinia Virus protein VP39"/>
    <property type="match status" value="1"/>
</dbReference>
<dbReference type="SUPFAM" id="SSF53335">
    <property type="entry name" value="S-adenosyl-L-methionine-dependent methyltransferases"/>
    <property type="match status" value="1"/>
</dbReference>
<name>A0A9P9WN08_9PEZI</name>
<dbReference type="InterPro" id="IPR029063">
    <property type="entry name" value="SAM-dependent_MTases_sf"/>
</dbReference>
<reference evidence="2" key="1">
    <citation type="submission" date="2021-03" db="EMBL/GenBank/DDBJ databases">
        <title>Revisited historic fungal species revealed as producer of novel bioactive compounds through whole genome sequencing and comparative genomics.</title>
        <authorList>
            <person name="Vignolle G.A."/>
            <person name="Hochenegger N."/>
            <person name="Mach R.L."/>
            <person name="Mach-Aigner A.R."/>
            <person name="Javad Rahimi M."/>
            <person name="Salim K.A."/>
            <person name="Chan C.M."/>
            <person name="Lim L.B.L."/>
            <person name="Cai F."/>
            <person name="Druzhinina I.S."/>
            <person name="U'Ren J.M."/>
            <person name="Derntl C."/>
        </authorList>
    </citation>
    <scope>NUCLEOTIDE SEQUENCE</scope>
    <source>
        <strain evidence="2">TUCIM 5799</strain>
    </source>
</reference>
<evidence type="ECO:0008006" key="4">
    <source>
        <dbReference type="Google" id="ProtNLM"/>
    </source>
</evidence>
<dbReference type="OrthoDB" id="433955at2759"/>
<evidence type="ECO:0000313" key="3">
    <source>
        <dbReference type="Proteomes" id="UP000829685"/>
    </source>
</evidence>
<dbReference type="Pfam" id="PF10294">
    <property type="entry name" value="Methyltransf_16"/>
    <property type="match status" value="1"/>
</dbReference>
<dbReference type="GO" id="GO:0008757">
    <property type="term" value="F:S-adenosylmethionine-dependent methyltransferase activity"/>
    <property type="evidence" value="ECO:0007669"/>
    <property type="project" value="UniProtKB-ARBA"/>
</dbReference>
<keyword evidence="3" id="KW-1185">Reference proteome</keyword>
<accession>A0A9P9WN08</accession>